<protein>
    <submittedName>
        <fullName evidence="1">Uncharacterized protein</fullName>
    </submittedName>
</protein>
<organism evidence="1 2">
    <name type="scientific">Nephila pilipes</name>
    <name type="common">Giant wood spider</name>
    <name type="synonym">Nephila maculata</name>
    <dbReference type="NCBI Taxonomy" id="299642"/>
    <lineage>
        <taxon>Eukaryota</taxon>
        <taxon>Metazoa</taxon>
        <taxon>Ecdysozoa</taxon>
        <taxon>Arthropoda</taxon>
        <taxon>Chelicerata</taxon>
        <taxon>Arachnida</taxon>
        <taxon>Araneae</taxon>
        <taxon>Araneomorphae</taxon>
        <taxon>Entelegynae</taxon>
        <taxon>Araneoidea</taxon>
        <taxon>Nephilidae</taxon>
        <taxon>Nephila</taxon>
    </lineage>
</organism>
<evidence type="ECO:0000313" key="1">
    <source>
        <dbReference type="EMBL" id="GFS95343.1"/>
    </source>
</evidence>
<accession>A0A8X6N5V9</accession>
<dbReference type="Proteomes" id="UP000887013">
    <property type="component" value="Unassembled WGS sequence"/>
</dbReference>
<comment type="caution">
    <text evidence="1">The sequence shown here is derived from an EMBL/GenBank/DDBJ whole genome shotgun (WGS) entry which is preliminary data.</text>
</comment>
<name>A0A8X6N5V9_NEPPI</name>
<dbReference type="EMBL" id="BMAW01054233">
    <property type="protein sequence ID" value="GFS95343.1"/>
    <property type="molecule type" value="Genomic_DNA"/>
</dbReference>
<evidence type="ECO:0000313" key="2">
    <source>
        <dbReference type="Proteomes" id="UP000887013"/>
    </source>
</evidence>
<keyword evidence="2" id="KW-1185">Reference proteome</keyword>
<reference evidence="1" key="1">
    <citation type="submission" date="2020-08" db="EMBL/GenBank/DDBJ databases">
        <title>Multicomponent nature underlies the extraordinary mechanical properties of spider dragline silk.</title>
        <authorList>
            <person name="Kono N."/>
            <person name="Nakamura H."/>
            <person name="Mori M."/>
            <person name="Yoshida Y."/>
            <person name="Ohtoshi R."/>
            <person name="Malay A.D."/>
            <person name="Moran D.A.P."/>
            <person name="Tomita M."/>
            <person name="Numata K."/>
            <person name="Arakawa K."/>
        </authorList>
    </citation>
    <scope>NUCLEOTIDE SEQUENCE</scope>
</reference>
<sequence length="80" mass="9138">MFFLKQEVQSEKMIVLAHARYGANPISKKQDMDDKICDIQTAASTVSTNVRSYIEKRNLLCVFCNKKHPSKEPLDSRGSF</sequence>
<dbReference type="AlphaFoldDB" id="A0A8X6N5V9"/>
<gene>
    <name evidence="1" type="ORF">NPIL_190141</name>
</gene>
<proteinExistence type="predicted"/>